<evidence type="ECO:0000256" key="1">
    <source>
        <dbReference type="ARBA" id="ARBA00004141"/>
    </source>
</evidence>
<feature type="transmembrane region" description="Helical" evidence="8">
    <location>
        <begin position="308"/>
        <end position="334"/>
    </location>
</feature>
<evidence type="ECO:0000256" key="4">
    <source>
        <dbReference type="ARBA" id="ARBA00022692"/>
    </source>
</evidence>
<feature type="domain" description="Cationic amino acid transporter C-terminal" evidence="9">
    <location>
        <begin position="520"/>
        <end position="569"/>
    </location>
</feature>
<dbReference type="Gene3D" id="1.20.1740.10">
    <property type="entry name" value="Amino acid/polyamine transporter I"/>
    <property type="match status" value="1"/>
</dbReference>
<feature type="transmembrane region" description="Helical" evidence="8">
    <location>
        <begin position="549"/>
        <end position="571"/>
    </location>
</feature>
<evidence type="ECO:0000313" key="10">
    <source>
        <dbReference type="EMBL" id="KAH9311981.1"/>
    </source>
</evidence>
<feature type="transmembrane region" description="Helical" evidence="8">
    <location>
        <begin position="276"/>
        <end position="296"/>
    </location>
</feature>
<organism evidence="10 11">
    <name type="scientific">Taxus chinensis</name>
    <name type="common">Chinese yew</name>
    <name type="synonym">Taxus wallichiana var. chinensis</name>
    <dbReference type="NCBI Taxonomy" id="29808"/>
    <lineage>
        <taxon>Eukaryota</taxon>
        <taxon>Viridiplantae</taxon>
        <taxon>Streptophyta</taxon>
        <taxon>Embryophyta</taxon>
        <taxon>Tracheophyta</taxon>
        <taxon>Spermatophyta</taxon>
        <taxon>Pinopsida</taxon>
        <taxon>Pinidae</taxon>
        <taxon>Conifers II</taxon>
        <taxon>Cupressales</taxon>
        <taxon>Taxaceae</taxon>
        <taxon>Taxus</taxon>
    </lineage>
</organism>
<sequence>MLSLLLQMGAETETGMKRRRGCLQCSKEDFVRGESFQSWGNYKKALAQTGPRFKDRLLARSDEVAEVQDLKLRSENDMKRTLTWWDLTWFGFGAVIGAGIFVLTGEQAKINAGPSIVLSYVVSGFSAMLSVFCYTEFAVEIPVAGGSFAYLRVELGDFAAFIAAANIVLEGLIGGAAVARTWTSYFATLLNHKPNDFRIHVSSLADNYNLLDPIAVVILALTALLAIRSTRATSYLNWIATVINTCVILFVIVAAFAHANTQNLTPFLPYGPKGVFRAAAIVYFAYGGFDAIATMAEETKNPSRDIPLGLLVSMSLITVIYCLMALALCMMQNYKQLDENAAFSIAFGGAGMHWAKYLVALGALKGMTTVLLVGTVGQARYITHIARTHMIPPWFALVNEYTGTPINATLVMTSATACVALFSSLDVLASLLSVSTLFIFMMMAVALLVRRHYVKGKTSTTHLQLLIAFILVIVCSSVATAAYWALSDGWVGYAVSVPVWLIATGGMAAYVPQQRNPKVWGVPLVPWLPSMSIAINVFLMGSLDSQSFVRFGICSGVMLIYYVFFGLHATYDVAHLPSEKDASKAIATSDVENSESSNTGAF</sequence>
<keyword evidence="3" id="KW-0813">Transport</keyword>
<evidence type="ECO:0000313" key="11">
    <source>
        <dbReference type="Proteomes" id="UP000824469"/>
    </source>
</evidence>
<dbReference type="GO" id="GO:0005313">
    <property type="term" value="F:L-glutamate transmembrane transporter activity"/>
    <property type="evidence" value="ECO:0007669"/>
    <property type="project" value="TreeGrafter"/>
</dbReference>
<dbReference type="InterPro" id="IPR002293">
    <property type="entry name" value="AA/rel_permease1"/>
</dbReference>
<evidence type="ECO:0000256" key="2">
    <source>
        <dbReference type="ARBA" id="ARBA00008572"/>
    </source>
</evidence>
<evidence type="ECO:0000256" key="3">
    <source>
        <dbReference type="ARBA" id="ARBA00022448"/>
    </source>
</evidence>
<reference evidence="10 11" key="1">
    <citation type="journal article" date="2021" name="Nat. Plants">
        <title>The Taxus genome provides insights into paclitaxel biosynthesis.</title>
        <authorList>
            <person name="Xiong X."/>
            <person name="Gou J."/>
            <person name="Liao Q."/>
            <person name="Li Y."/>
            <person name="Zhou Q."/>
            <person name="Bi G."/>
            <person name="Li C."/>
            <person name="Du R."/>
            <person name="Wang X."/>
            <person name="Sun T."/>
            <person name="Guo L."/>
            <person name="Liang H."/>
            <person name="Lu P."/>
            <person name="Wu Y."/>
            <person name="Zhang Z."/>
            <person name="Ro D.K."/>
            <person name="Shang Y."/>
            <person name="Huang S."/>
            <person name="Yan J."/>
        </authorList>
    </citation>
    <scope>NUCLEOTIDE SEQUENCE [LARGE SCALE GENOMIC DNA]</scope>
    <source>
        <strain evidence="10">Ta-2019</strain>
    </source>
</reference>
<dbReference type="GO" id="GO:0005886">
    <property type="term" value="C:plasma membrane"/>
    <property type="evidence" value="ECO:0007669"/>
    <property type="project" value="TreeGrafter"/>
</dbReference>
<evidence type="ECO:0000256" key="7">
    <source>
        <dbReference type="ARBA" id="ARBA00023136"/>
    </source>
</evidence>
<protein>
    <recommendedName>
        <fullName evidence="9">Cationic amino acid transporter C-terminal domain-containing protein</fullName>
    </recommendedName>
</protein>
<evidence type="ECO:0000256" key="5">
    <source>
        <dbReference type="ARBA" id="ARBA00022970"/>
    </source>
</evidence>
<keyword evidence="5" id="KW-0029">Amino-acid transport</keyword>
<dbReference type="Pfam" id="PF13520">
    <property type="entry name" value="AA_permease_2"/>
    <property type="match status" value="1"/>
</dbReference>
<evidence type="ECO:0000256" key="6">
    <source>
        <dbReference type="ARBA" id="ARBA00022989"/>
    </source>
</evidence>
<evidence type="ECO:0000259" key="9">
    <source>
        <dbReference type="Pfam" id="PF13906"/>
    </source>
</evidence>
<gene>
    <name evidence="10" type="ORF">KI387_027016</name>
</gene>
<dbReference type="Proteomes" id="UP000824469">
    <property type="component" value="Unassembled WGS sequence"/>
</dbReference>
<dbReference type="AlphaFoldDB" id="A0AA38FX99"/>
<feature type="transmembrane region" description="Helical" evidence="8">
    <location>
        <begin position="524"/>
        <end position="543"/>
    </location>
</feature>
<comment type="subcellular location">
    <subcellularLocation>
        <location evidence="1">Membrane</location>
        <topology evidence="1">Multi-pass membrane protein</topology>
    </subcellularLocation>
</comment>
<keyword evidence="11" id="KW-1185">Reference proteome</keyword>
<dbReference type="OMA" id="FDHIATM"/>
<dbReference type="GO" id="GO:0015189">
    <property type="term" value="F:L-lysine transmembrane transporter activity"/>
    <property type="evidence" value="ECO:0007669"/>
    <property type="project" value="TreeGrafter"/>
</dbReference>
<name>A0AA38FX99_TAXCH</name>
<dbReference type="Pfam" id="PF13906">
    <property type="entry name" value="AA_permease_C"/>
    <property type="match status" value="1"/>
</dbReference>
<feature type="transmembrane region" description="Helical" evidence="8">
    <location>
        <begin position="235"/>
        <end position="256"/>
    </location>
</feature>
<comment type="similarity">
    <text evidence="2">Belongs to the amino acid-polyamine-organocation (APC) superfamily. Cationic amino acid transporter (CAT) (TC 2.A.3.3) family.</text>
</comment>
<proteinExistence type="inferred from homology"/>
<keyword evidence="7 8" id="KW-0472">Membrane</keyword>
<feature type="transmembrane region" description="Helical" evidence="8">
    <location>
        <begin position="461"/>
        <end position="484"/>
    </location>
</feature>
<keyword evidence="4 8" id="KW-0812">Transmembrane</keyword>
<dbReference type="EMBL" id="JAHRHJ020000006">
    <property type="protein sequence ID" value="KAH9311981.1"/>
    <property type="molecule type" value="Genomic_DNA"/>
</dbReference>
<feature type="transmembrane region" description="Helical" evidence="8">
    <location>
        <begin position="82"/>
        <end position="104"/>
    </location>
</feature>
<dbReference type="FunFam" id="1.20.1740.10:FF:000035">
    <property type="entry name" value="Cationic amino acid transporter 5"/>
    <property type="match status" value="1"/>
</dbReference>
<comment type="caution">
    <text evidence="10">The sequence shown here is derived from an EMBL/GenBank/DDBJ whole genome shotgun (WGS) entry which is preliminary data.</text>
</comment>
<keyword evidence="6 8" id="KW-1133">Transmembrane helix</keyword>
<feature type="transmembrane region" description="Helical" evidence="8">
    <location>
        <begin position="428"/>
        <end position="449"/>
    </location>
</feature>
<feature type="transmembrane region" description="Helical" evidence="8">
    <location>
        <begin position="490"/>
        <end position="512"/>
    </location>
</feature>
<dbReference type="PANTHER" id="PTHR43243">
    <property type="entry name" value="INNER MEMBRANE TRANSPORTER YGJI-RELATED"/>
    <property type="match status" value="1"/>
</dbReference>
<feature type="transmembrane region" description="Helical" evidence="8">
    <location>
        <begin position="210"/>
        <end position="228"/>
    </location>
</feature>
<dbReference type="InterPro" id="IPR029485">
    <property type="entry name" value="CAT_C"/>
</dbReference>
<feature type="transmembrane region" description="Helical" evidence="8">
    <location>
        <begin position="158"/>
        <end position="179"/>
    </location>
</feature>
<feature type="transmembrane region" description="Helical" evidence="8">
    <location>
        <begin position="116"/>
        <end position="137"/>
    </location>
</feature>
<dbReference type="PANTHER" id="PTHR43243:SF22">
    <property type="entry name" value="CATIONIC AMINO ACID TRANSPORTER 5"/>
    <property type="match status" value="1"/>
</dbReference>
<accession>A0AA38FX99</accession>
<evidence type="ECO:0000256" key="8">
    <source>
        <dbReference type="SAM" id="Phobius"/>
    </source>
</evidence>